<dbReference type="PROSITE" id="PS51007">
    <property type="entry name" value="CYTC"/>
    <property type="match status" value="1"/>
</dbReference>
<dbReference type="GO" id="GO:0046872">
    <property type="term" value="F:metal ion binding"/>
    <property type="evidence" value="ECO:0007669"/>
    <property type="project" value="UniProtKB-KW"/>
</dbReference>
<keyword evidence="3 4" id="KW-0408">Iron</keyword>
<evidence type="ECO:0000256" key="2">
    <source>
        <dbReference type="ARBA" id="ARBA00022723"/>
    </source>
</evidence>
<protein>
    <recommendedName>
        <fullName evidence="6">Cytochrome c domain-containing protein</fullName>
    </recommendedName>
</protein>
<accession>A0A223P3Z2</accession>
<feature type="domain" description="Cytochrome c" evidence="6">
    <location>
        <begin position="39"/>
        <end position="122"/>
    </location>
</feature>
<keyword evidence="1 4" id="KW-0349">Heme</keyword>
<evidence type="ECO:0000256" key="1">
    <source>
        <dbReference type="ARBA" id="ARBA00022617"/>
    </source>
</evidence>
<reference evidence="7 8" key="1">
    <citation type="submission" date="2017-08" db="EMBL/GenBank/DDBJ databases">
        <title>Complete genome sequence of Mucilaginibacter sp. strain BJC16-A31.</title>
        <authorList>
            <consortium name="Henan University of Science and Technology"/>
            <person name="You X."/>
        </authorList>
    </citation>
    <scope>NUCLEOTIDE SEQUENCE [LARGE SCALE GENOMIC DNA]</scope>
    <source>
        <strain evidence="7 8">BJC16-A31</strain>
    </source>
</reference>
<evidence type="ECO:0000256" key="3">
    <source>
        <dbReference type="ARBA" id="ARBA00023004"/>
    </source>
</evidence>
<keyword evidence="2 4" id="KW-0479">Metal-binding</keyword>
<dbReference type="GO" id="GO:0009055">
    <property type="term" value="F:electron transfer activity"/>
    <property type="evidence" value="ECO:0007669"/>
    <property type="project" value="InterPro"/>
</dbReference>
<dbReference type="SUPFAM" id="SSF46626">
    <property type="entry name" value="Cytochrome c"/>
    <property type="match status" value="1"/>
</dbReference>
<name>A0A223P3Z2_9SPHI</name>
<evidence type="ECO:0000313" key="7">
    <source>
        <dbReference type="EMBL" id="ASU36750.1"/>
    </source>
</evidence>
<dbReference type="OrthoDB" id="1524066at2"/>
<dbReference type="InterPro" id="IPR009056">
    <property type="entry name" value="Cyt_c-like_dom"/>
</dbReference>
<feature type="chain" id="PRO_5013121383" description="Cytochrome c domain-containing protein" evidence="5">
    <location>
        <begin position="25"/>
        <end position="125"/>
    </location>
</feature>
<organism evidence="7 8">
    <name type="scientific">Mucilaginibacter xinganensis</name>
    <dbReference type="NCBI Taxonomy" id="1234841"/>
    <lineage>
        <taxon>Bacteria</taxon>
        <taxon>Pseudomonadati</taxon>
        <taxon>Bacteroidota</taxon>
        <taxon>Sphingobacteriia</taxon>
        <taxon>Sphingobacteriales</taxon>
        <taxon>Sphingobacteriaceae</taxon>
        <taxon>Mucilaginibacter</taxon>
    </lineage>
</organism>
<evidence type="ECO:0000256" key="4">
    <source>
        <dbReference type="PROSITE-ProRule" id="PRU00433"/>
    </source>
</evidence>
<proteinExistence type="predicted"/>
<dbReference type="Proteomes" id="UP000215002">
    <property type="component" value="Chromosome"/>
</dbReference>
<dbReference type="InterPro" id="IPR036909">
    <property type="entry name" value="Cyt_c-like_dom_sf"/>
</dbReference>
<sequence length="125" mass="13096">MKIRHLLFLAALLTGNAGCYYDHANLVYPQQSTAACITTNVTYSTTVTGVLTANCYSCHSGNAAAGGGIALDTYASLKTYVTNGQLINSINHTGGIPAMPLNAAQLSQCDINKIQAWITNGSPNN</sequence>
<keyword evidence="8" id="KW-1185">Reference proteome</keyword>
<dbReference type="EMBL" id="CP022743">
    <property type="protein sequence ID" value="ASU36750.1"/>
    <property type="molecule type" value="Genomic_DNA"/>
</dbReference>
<dbReference type="Gene3D" id="1.10.760.10">
    <property type="entry name" value="Cytochrome c-like domain"/>
    <property type="match status" value="1"/>
</dbReference>
<dbReference type="GO" id="GO:0020037">
    <property type="term" value="F:heme binding"/>
    <property type="evidence" value="ECO:0007669"/>
    <property type="project" value="InterPro"/>
</dbReference>
<feature type="signal peptide" evidence="5">
    <location>
        <begin position="1"/>
        <end position="24"/>
    </location>
</feature>
<evidence type="ECO:0000259" key="6">
    <source>
        <dbReference type="PROSITE" id="PS51007"/>
    </source>
</evidence>
<evidence type="ECO:0000256" key="5">
    <source>
        <dbReference type="SAM" id="SignalP"/>
    </source>
</evidence>
<dbReference type="AlphaFoldDB" id="A0A223P3Z2"/>
<dbReference type="RefSeq" id="WP_157741069.1">
    <property type="nucleotide sequence ID" value="NZ_CP022743.1"/>
</dbReference>
<evidence type="ECO:0000313" key="8">
    <source>
        <dbReference type="Proteomes" id="UP000215002"/>
    </source>
</evidence>
<keyword evidence="5" id="KW-0732">Signal</keyword>
<dbReference type="KEGG" id="muc:MuYL_4867"/>
<gene>
    <name evidence="7" type="ORF">MuYL_4867</name>
</gene>